<feature type="domain" description="Filamentous haemagglutinin FhaB/tRNA nuclease CdiA-like TPS" evidence="5">
    <location>
        <begin position="50"/>
        <end position="162"/>
    </location>
</feature>
<dbReference type="PANTHER" id="PTHR12338:SF8">
    <property type="entry name" value="HEME_HEMOPEXIN-BINDING PROTEIN"/>
    <property type="match status" value="1"/>
</dbReference>
<keyword evidence="3" id="KW-0732">Signal</keyword>
<dbReference type="EMBL" id="BMXT01000001">
    <property type="protein sequence ID" value="GGY16270.1"/>
    <property type="molecule type" value="Genomic_DNA"/>
</dbReference>
<evidence type="ECO:0000313" key="6">
    <source>
        <dbReference type="EMBL" id="GGY16270.1"/>
    </source>
</evidence>
<dbReference type="InterPro" id="IPR012334">
    <property type="entry name" value="Pectin_lyas_fold"/>
</dbReference>
<evidence type="ECO:0000313" key="7">
    <source>
        <dbReference type="Proteomes" id="UP000621898"/>
    </source>
</evidence>
<dbReference type="SMART" id="SM00912">
    <property type="entry name" value="Haemagg_act"/>
    <property type="match status" value="1"/>
</dbReference>
<dbReference type="InterPro" id="IPR008638">
    <property type="entry name" value="FhaB/CdiA-like_TPS"/>
</dbReference>
<protein>
    <recommendedName>
        <fullName evidence="5">Filamentous haemagglutinin FhaB/tRNA nuclease CdiA-like TPS domain-containing protein</fullName>
    </recommendedName>
</protein>
<comment type="subcellular location">
    <subcellularLocation>
        <location evidence="1">Secreted</location>
    </subcellularLocation>
</comment>
<feature type="compositionally biased region" description="Low complexity" evidence="4">
    <location>
        <begin position="3694"/>
        <end position="3705"/>
    </location>
</feature>
<evidence type="ECO:0000256" key="3">
    <source>
        <dbReference type="ARBA" id="ARBA00022729"/>
    </source>
</evidence>
<evidence type="ECO:0000256" key="4">
    <source>
        <dbReference type="SAM" id="MobiDB-lite"/>
    </source>
</evidence>
<dbReference type="InterPro" id="IPR050909">
    <property type="entry name" value="Bact_Autotransporter_VF"/>
</dbReference>
<proteinExistence type="predicted"/>
<dbReference type="Pfam" id="PF18886">
    <property type="entry name" value="DUF5649"/>
    <property type="match status" value="13"/>
</dbReference>
<name>A0ABQ2ZJ83_9GAMM</name>
<reference evidence="7" key="1">
    <citation type="journal article" date="2019" name="Int. J. Syst. Evol. Microbiol.">
        <title>The Global Catalogue of Microorganisms (GCM) 10K type strain sequencing project: providing services to taxonomists for standard genome sequencing and annotation.</title>
        <authorList>
            <consortium name="The Broad Institute Genomics Platform"/>
            <consortium name="The Broad Institute Genome Sequencing Center for Infectious Disease"/>
            <person name="Wu L."/>
            <person name="Ma J."/>
        </authorList>
    </citation>
    <scope>NUCLEOTIDE SEQUENCE [LARGE SCALE GENOMIC DNA]</scope>
    <source>
        <strain evidence="7">KCTC 22232</strain>
    </source>
</reference>
<dbReference type="InterPro" id="IPR011050">
    <property type="entry name" value="Pectin_lyase_fold/virulence"/>
</dbReference>
<keyword evidence="2" id="KW-0964">Secreted</keyword>
<feature type="region of interest" description="Disordered" evidence="4">
    <location>
        <begin position="3686"/>
        <end position="3705"/>
    </location>
</feature>
<dbReference type="SUPFAM" id="SSF51126">
    <property type="entry name" value="Pectin lyase-like"/>
    <property type="match status" value="1"/>
</dbReference>
<evidence type="ECO:0000259" key="5">
    <source>
        <dbReference type="SMART" id="SM00912"/>
    </source>
</evidence>
<organism evidence="6 7">
    <name type="scientific">Rhodanobacter panaciterrae</name>
    <dbReference type="NCBI Taxonomy" id="490572"/>
    <lineage>
        <taxon>Bacteria</taxon>
        <taxon>Pseudomonadati</taxon>
        <taxon>Pseudomonadota</taxon>
        <taxon>Gammaproteobacteria</taxon>
        <taxon>Lysobacterales</taxon>
        <taxon>Rhodanobacteraceae</taxon>
        <taxon>Rhodanobacter</taxon>
    </lineage>
</organism>
<dbReference type="Proteomes" id="UP000621898">
    <property type="component" value="Unassembled WGS sequence"/>
</dbReference>
<dbReference type="NCBIfam" id="TIGR01901">
    <property type="entry name" value="adhes_NPXG"/>
    <property type="match status" value="1"/>
</dbReference>
<dbReference type="Gene3D" id="2.160.20.10">
    <property type="entry name" value="Single-stranded right-handed beta-helix, Pectin lyase-like"/>
    <property type="match status" value="1"/>
</dbReference>
<gene>
    <name evidence="6" type="primary">yapH</name>
    <name evidence="6" type="ORF">GCM10008098_04400</name>
</gene>
<sequence length="3721" mass="351698">MSKSTRTNQRVARMPARPALISTLPLRKTWPISLCIGLVVGSVVFSGDALAGGPTGGVVVGGSGTITQTGNSTIINQASNRLALNWQTFNVGANESVLFNQPGRSAVALNRILDQNPSQIFGRINSNGQVFLINTHGIIFGATAQMNVGGLLASTLDLTPNDFLAGHYNLNVSGAAAGIVNHGLIQAASGGSVSLVGGSVLNDGLIFANYGKINLDGADHATLDFDGNGLINIQITGDLKQRLDNREAAVTNKGTLSAEDGTVVLQASAAKDLFTTLVNNSGVIDASGISTDGGVVRLVGNGGNVESSGSINVSGVHGGTAQLLSDQNVGITGGSINASGTLGGGNIRVGGGWQAGEGLQTAAVTYVAPDAILNADATRSGDGGSVVVWGNQGNNFYGSISARGGASGGNGGRVETSSHYGLNAQGSVDASAAHGLSGTWLLDPYDVTIDKPPLSGTAWANPYTPTATSTIRASDVGAAVTGGTNVFVFTNTAANGADTGNITVNTGISASGAGNLYLEAVGSIFLNANISGKNATNPLGLYLWANYGGAAAGTTYSSQAACSTCVVTIGNTANAAITTFGGDVDIRTGDASHAGGAVNIGNGAFKGSIDTSGTAPARGALTVNAAGITQLSAAGNSIVAGAATFNAGANAITLGNAGNNFSGAVSLAGSNVSLTNNAATVLGASTVTGTLAVGSNGALTQTGTLTVTGAATFTQNNTTAGATQDINLGTQANDFKSGVTFAAGAGAAINNLSLENTDATPGALTLPASVAGNLTLNYTTAALTVPVVGVGGNLDVSAGGAGGITINGNVSTGGGQTYHNAVTLGNDATLASTGNGAIDFVATVDGAHNLTVNTGGLTTFGGAVGGTAALTSLTTDAAGSTTLGGNVSTTGAQTYNDAMTLGGDATLASSGGGAIDFASTVNGAHNLIVNTSGLTTLGGAVGGTTKLTSLNIQNAAGSTTLGGNVSTTGAQTYSNALTLGADATLASTGNGAIDFAATVDGAHNLTVNTGGVTTFGGVVGGTTALTSLTTDATGSTTLGGNVSTTGAQTYNDAVTLGGDATLASSGSGAIKLASTVNGAHNLTVNTGGVTTFGGVAGGTTALTSLTTDAGGSTTLGGNVSTTGAQTYNDAVTLNGDSTLTSTSSGAIDLASTVDGAHKLSISTGGAATLGGAVGGTTALTSLTANSGTFSANALTINGPLSVTTTAGGIAQGGAFNVAGTSSFNAGANAITLTNAANAFTGAVSLTGGNVSLTNNQATVLGASTVTGTLAVGSNGALTQTGALTVTGAATFTQNNTTAGATQDINLGTQANDFKSGVTFAVGAGAAINNLSLENIDATSTGLVLPPLTSVTGNLTLNYVNAALTVPGGISLAGALDVSAGGGITISGNVSTGGGQTYRNAVTLGADATLASTGSGAIDFVSTMDGAHNLTVNTGGLTTFGGAVGGATALTSLTTDAAGSTTLGGNVSTTGAQTYNDAVTLSNDAILASTGNGAIDLVSTVDGAHNLAVYTGGLTTFGGAVGATNALTSLSTDATGSTILGGNVTTSSAQVYADAVSLGGDAILSSAGSFVVFQSTVDGAHALTVNTPASVTEFVGNVGSTTALTSLTLGAGGNTWLIGNVTTSGAQTYGNAVTLLGASPQTLTGSAIGFASTLDGAQALTVNASGATTFGGVVGGTTALTSLTTDAAGSTTLNGNVTTTGAQTYNDAVALGGDSTLTSTGSGAIDLASTVDGAHKLSISTSGAATLGGAVGGTTALTSLTANSGTFSANALTINGPLSVTTTAGGITQGGAFNVTGASSFNAGTNAITLTNASNAFTGAVSLTGGNVSLTNNTATALGTSTVTGTLAVGSNGALTETGALTVTGAATFTQNNTTAGSTQDILLGTQANDFKSGVTFATGVGAAINNLSLENIDATPGALTLPTSVAGNLTLNYTNAALTVPVVGVGGNLDVSAGGTGGITINGNVSTGGTQTYNNAVTLSNDAILASTGNGAIDFVSTVDGLHNLTVNTGGLTTFGGAVGGTTALTSLQTDAAGSTLLGGNVSTSGFQIYNDAVTLGGDATLSSTGSAVIFESTVDGAHALTVNTPSDGVAFVGNVGSTTALTSFTLGAGGITELFGNVTTSGAQTYGNAVTLFGASPQTLTGSAIDFVSTLNGAQALTVNATGMATFGSAVGGTTALTSLNVNNGAGSTTLDGNVSTTGAQTYSNAVTLGGDATLASSGGGAIDLVSTVNGAHNLTVNTSGVTTFGGVVGGTAALTSLTTDAAGSTTLGGNVSTTGAQTYNDAVTLNGDSTLTSTSSGAIDLASTVDGAHTLSISTGGAATLGGAVGGTTALTSLTANSGTFSANALTINGPLSVTTTAGGITQGGAFNVTGASSFNAGTNAITLTNAGNAFGGVVSLTGGTTQITNASALTLGAVNTGALTAISTGALNLGSGSIAGNLQATSNNGAVSQSGALAVSGTSTINAGTGAITLANAGNTFGGATSLTGGATQITSASALTLGALSTGALTATSTGALNLGSGTIAGNLQATSNNGAVSQSGALAVSGTSTINAGTGAITLANAGNAFGGAVSLTGGATQITNASALTLGAVNTGALTATSTGALNLGSGTIAGNLQATSNNGAVSQSGALAVSGTSTINAGTGAITLANAGNTFGGATSLTGGTTQITSASALTLGALSTGALTAISTGALNLGSGTIAGNLQATSNNGAVSQSGALAVSGTSTINAGTGAITLANAGNAFGGVVNLTGGATQITNASALTLGAVNTGALTATSTGALNLGSGTIAGNLQATSNSGAVSQSGALAVSGTSTINAGTGAITLANAGNTFGGATSLTGGATQITSASALTLGALSTGALTAISTGALNLGSGTIAGNLQATSNNGAVSQSGALTVSGTSNINAGTGAITLANAGNAFGGAVNLTGGATQITNASALTLGAVNTGALTVTSGDLAINGAVNSTSVALNSSGAISEGGSGSLATGTLTGQSTGATTLNGTNLIGTLGSFNAAGFSLTNAQSLAVTGPVNGGASTALTTTAGDLAINGALSGTLTTLNSAGAITEAAGGVITAGTLTGQSVGSTDLNGANLITTLGSFTSDFSLTNAQTLTVAGPLNGGPVVTLTTTAGDIIINGAVNGTTTTLNAAGAISEGAGGVITASTLSGQSGGATSLTGANHIGTLGSFSAAGFGLTNAQTLAVTGPINGGSSAALTTTTGDLAINGVVNGTTTTLTSAGAISEGAGGSITAGTLNGQSVGATALNGTNHIGTLGSFSAAGFGLTNAQALAVSGAVNGGASTTLTTAGNLAINGAVSGTTTTLTSTGAISEGAGGNITASTLSGQSTGATALNGTNHIGTLGSFSAAGFGLTNAQTLAVSGPINGGASTALTTTAGDLAINGAVNGTTTTLKSAGAISEGAAGSITASTLSGQSAGATSLNGANHIGTLGSFSAAGFGLTNAQALTVAGPINGGNSTALTTTAGDLAINGAVSGNTTTLKSAGAISEGASGVITAGTLSGQAVGTTTLGSAAQRNNNMVSTLGNFSSPAGFSMTNNKTLTLASVAGSTFTVNAGTSNFYLSVTNGDLFQLGTTPVYDGTGIWGSTGRMGTGLAPIYVVGTGLQLIANVGLPPAYFYAIDSSGNLLPLGGGFAVNVPTAAGAGGAQNNNHGDSYIDPSVITANYRSYGIVPSGVRLPADQQSGCDPDQPDQTDCQDNNSVGMVGVMLNMRR</sequence>
<dbReference type="RefSeq" id="WP_189439546.1">
    <property type="nucleotide sequence ID" value="NZ_BMXT01000001.1"/>
</dbReference>
<evidence type="ECO:0000256" key="1">
    <source>
        <dbReference type="ARBA" id="ARBA00004613"/>
    </source>
</evidence>
<comment type="caution">
    <text evidence="6">The sequence shown here is derived from an EMBL/GenBank/DDBJ whole genome shotgun (WGS) entry which is preliminary data.</text>
</comment>
<dbReference type="InterPro" id="IPR043709">
    <property type="entry name" value="DUF5649"/>
</dbReference>
<accession>A0ABQ2ZJ83</accession>
<keyword evidence="7" id="KW-1185">Reference proteome</keyword>
<dbReference type="PANTHER" id="PTHR12338">
    <property type="entry name" value="AUTOTRANSPORTER"/>
    <property type="match status" value="1"/>
</dbReference>
<evidence type="ECO:0000256" key="2">
    <source>
        <dbReference type="ARBA" id="ARBA00022525"/>
    </source>
</evidence>